<dbReference type="InterPro" id="IPR006683">
    <property type="entry name" value="Thioestr_dom"/>
</dbReference>
<organism evidence="4">
    <name type="scientific">hydrothermal vent metagenome</name>
    <dbReference type="NCBI Taxonomy" id="652676"/>
    <lineage>
        <taxon>unclassified sequences</taxon>
        <taxon>metagenomes</taxon>
        <taxon>ecological metagenomes</taxon>
    </lineage>
</organism>
<dbReference type="Pfam" id="PF03061">
    <property type="entry name" value="4HBT"/>
    <property type="match status" value="1"/>
</dbReference>
<dbReference type="PIRSF" id="PIRSF003230">
    <property type="entry name" value="YbgC"/>
    <property type="match status" value="1"/>
</dbReference>
<dbReference type="InterPro" id="IPR006684">
    <property type="entry name" value="YbgC/YbaW"/>
</dbReference>
<reference evidence="4" key="1">
    <citation type="submission" date="2016-10" db="EMBL/GenBank/DDBJ databases">
        <authorList>
            <person name="de Groot N.N."/>
        </authorList>
    </citation>
    <scope>NUCLEOTIDE SEQUENCE</scope>
</reference>
<dbReference type="PROSITE" id="PS01328">
    <property type="entry name" value="4HBCOA_THIOESTERASE"/>
    <property type="match status" value="1"/>
</dbReference>
<accession>A0A1W1BWU5</accession>
<dbReference type="NCBIfam" id="TIGR00051">
    <property type="entry name" value="YbgC/FadM family acyl-CoA thioesterase"/>
    <property type="match status" value="1"/>
</dbReference>
<sequence>MKIRIYYEDTDMGGIVYHTNYIKYCERARSEIFFNASLSPTVNNCHFVVKELDCDFKSFAIFGDLLKVKTEIKELKSASIKLVQRVYREQEEIFTMNITLVFLCEDGKIRKIPSNFKELFKSLSL</sequence>
<evidence type="ECO:0000256" key="2">
    <source>
        <dbReference type="ARBA" id="ARBA00022801"/>
    </source>
</evidence>
<evidence type="ECO:0000313" key="4">
    <source>
        <dbReference type="EMBL" id="SFV57944.1"/>
    </source>
</evidence>
<proteinExistence type="inferred from homology"/>
<dbReference type="PANTHER" id="PTHR31793">
    <property type="entry name" value="4-HYDROXYBENZOYL-COA THIOESTERASE FAMILY MEMBER"/>
    <property type="match status" value="1"/>
</dbReference>
<dbReference type="Gene3D" id="3.10.129.10">
    <property type="entry name" value="Hotdog Thioesterase"/>
    <property type="match status" value="1"/>
</dbReference>
<evidence type="ECO:0000256" key="1">
    <source>
        <dbReference type="ARBA" id="ARBA00005953"/>
    </source>
</evidence>
<evidence type="ECO:0000259" key="3">
    <source>
        <dbReference type="Pfam" id="PF03061"/>
    </source>
</evidence>
<dbReference type="InterPro" id="IPR050563">
    <property type="entry name" value="4-hydroxybenzoyl-CoA_TE"/>
</dbReference>
<protein>
    <submittedName>
        <fullName evidence="4">4-hydroxybenzoyl-CoA thioesterase family active site</fullName>
    </submittedName>
</protein>
<dbReference type="InterPro" id="IPR008272">
    <property type="entry name" value="HB-CoA_thioesterase_AS"/>
</dbReference>
<dbReference type="CDD" id="cd00586">
    <property type="entry name" value="4HBT"/>
    <property type="match status" value="1"/>
</dbReference>
<feature type="domain" description="Thioesterase" evidence="3">
    <location>
        <begin position="13"/>
        <end position="92"/>
    </location>
</feature>
<dbReference type="AlphaFoldDB" id="A0A1W1BWU5"/>
<dbReference type="EMBL" id="FPHG01000034">
    <property type="protein sequence ID" value="SFV57944.1"/>
    <property type="molecule type" value="Genomic_DNA"/>
</dbReference>
<name>A0A1W1BWU5_9ZZZZ</name>
<dbReference type="PANTHER" id="PTHR31793:SF37">
    <property type="entry name" value="ACYL-COA THIOESTER HYDROLASE YBGC"/>
    <property type="match status" value="1"/>
</dbReference>
<dbReference type="GO" id="GO:0047617">
    <property type="term" value="F:fatty acyl-CoA hydrolase activity"/>
    <property type="evidence" value="ECO:0007669"/>
    <property type="project" value="TreeGrafter"/>
</dbReference>
<keyword evidence="2" id="KW-0378">Hydrolase</keyword>
<dbReference type="InterPro" id="IPR029069">
    <property type="entry name" value="HotDog_dom_sf"/>
</dbReference>
<comment type="similarity">
    <text evidence="1">Belongs to the 4-hydroxybenzoyl-CoA thioesterase family.</text>
</comment>
<gene>
    <name evidence="4" type="ORF">MNB_SV-9-505</name>
</gene>
<dbReference type="SUPFAM" id="SSF54637">
    <property type="entry name" value="Thioesterase/thiol ester dehydrase-isomerase"/>
    <property type="match status" value="1"/>
</dbReference>